<gene>
    <name evidence="1" type="ORF">GOP47_0019728</name>
</gene>
<protein>
    <submittedName>
        <fullName evidence="1">Uncharacterized protein</fullName>
    </submittedName>
</protein>
<organism evidence="1 2">
    <name type="scientific">Adiantum capillus-veneris</name>
    <name type="common">Maidenhair fern</name>
    <dbReference type="NCBI Taxonomy" id="13818"/>
    <lineage>
        <taxon>Eukaryota</taxon>
        <taxon>Viridiplantae</taxon>
        <taxon>Streptophyta</taxon>
        <taxon>Embryophyta</taxon>
        <taxon>Tracheophyta</taxon>
        <taxon>Polypodiopsida</taxon>
        <taxon>Polypodiidae</taxon>
        <taxon>Polypodiales</taxon>
        <taxon>Pteridineae</taxon>
        <taxon>Pteridaceae</taxon>
        <taxon>Vittarioideae</taxon>
        <taxon>Adiantum</taxon>
    </lineage>
</organism>
<proteinExistence type="predicted"/>
<keyword evidence="2" id="KW-1185">Reference proteome</keyword>
<evidence type="ECO:0000313" key="1">
    <source>
        <dbReference type="EMBL" id="KAI5065033.1"/>
    </source>
</evidence>
<dbReference type="Proteomes" id="UP000886520">
    <property type="component" value="Chromosome 19"/>
</dbReference>
<name>A0A9D4Z7B7_ADICA</name>
<dbReference type="EMBL" id="JABFUD020000019">
    <property type="protein sequence ID" value="KAI5065033.1"/>
    <property type="molecule type" value="Genomic_DNA"/>
</dbReference>
<evidence type="ECO:0000313" key="2">
    <source>
        <dbReference type="Proteomes" id="UP000886520"/>
    </source>
</evidence>
<dbReference type="AlphaFoldDB" id="A0A9D4Z7B7"/>
<reference evidence="1" key="1">
    <citation type="submission" date="2021-01" db="EMBL/GenBank/DDBJ databases">
        <title>Adiantum capillus-veneris genome.</title>
        <authorList>
            <person name="Fang Y."/>
            <person name="Liao Q."/>
        </authorList>
    </citation>
    <scope>NUCLEOTIDE SEQUENCE</scope>
    <source>
        <strain evidence="1">H3</strain>
        <tissue evidence="1">Leaf</tissue>
    </source>
</reference>
<comment type="caution">
    <text evidence="1">The sequence shown here is derived from an EMBL/GenBank/DDBJ whole genome shotgun (WGS) entry which is preliminary data.</text>
</comment>
<accession>A0A9D4Z7B7</accession>
<sequence length="82" mass="9723">MRNYHKRVDKIIETMVSQRRQLMKTSKADDLPKDLLQVLLSREATDQKKSDDQNEFLRHIVCWHSYNSSNIRMGHGRDSPKP</sequence>